<feature type="domain" description="Thioredoxin" evidence="7">
    <location>
        <begin position="313"/>
        <end position="477"/>
    </location>
</feature>
<comment type="similarity">
    <text evidence="5">Belongs to the peroxiredoxin family. Prx6 subfamily.</text>
</comment>
<dbReference type="GO" id="GO:0004601">
    <property type="term" value="F:peroxidase activity"/>
    <property type="evidence" value="ECO:0007669"/>
    <property type="project" value="UniProtKB-KW"/>
</dbReference>
<dbReference type="GO" id="GO:0005739">
    <property type="term" value="C:mitochondrion"/>
    <property type="evidence" value="ECO:0007669"/>
    <property type="project" value="TreeGrafter"/>
</dbReference>
<evidence type="ECO:0000313" key="9">
    <source>
        <dbReference type="EMBL" id="CAL1169537.1"/>
    </source>
</evidence>
<keyword evidence="1" id="KW-0575">Peroxidase</keyword>
<dbReference type="GO" id="GO:0005829">
    <property type="term" value="C:cytosol"/>
    <property type="evidence" value="ECO:0007669"/>
    <property type="project" value="TreeGrafter"/>
</dbReference>
<dbReference type="EMBL" id="CAMXCT010006568">
    <property type="protein sequence ID" value="CAI4016162.1"/>
    <property type="molecule type" value="Genomic_DNA"/>
</dbReference>
<dbReference type="Gene3D" id="3.30.1020.10">
    <property type="entry name" value="Antioxidant, Horf6, Chain A, domain2"/>
    <property type="match status" value="2"/>
</dbReference>
<evidence type="ECO:0000313" key="8">
    <source>
        <dbReference type="EMBL" id="CAI4016162.1"/>
    </source>
</evidence>
<gene>
    <name evidence="8" type="ORF">C1SCF055_LOCUS40922</name>
</gene>
<dbReference type="InterPro" id="IPR036249">
    <property type="entry name" value="Thioredoxin-like_sf"/>
</dbReference>
<feature type="region of interest" description="Disordered" evidence="6">
    <location>
        <begin position="545"/>
        <end position="569"/>
    </location>
</feature>
<dbReference type="SUPFAM" id="SSF52833">
    <property type="entry name" value="Thioredoxin-like"/>
    <property type="match status" value="2"/>
</dbReference>
<protein>
    <recommendedName>
        <fullName evidence="7">Thioredoxin domain-containing protein</fullName>
    </recommendedName>
</protein>
<evidence type="ECO:0000256" key="2">
    <source>
        <dbReference type="ARBA" id="ARBA00022862"/>
    </source>
</evidence>
<keyword evidence="3" id="KW-0560">Oxidoreductase</keyword>
<dbReference type="Gene3D" id="3.40.30.10">
    <property type="entry name" value="Glutaredoxin"/>
    <property type="match status" value="2"/>
</dbReference>
<evidence type="ECO:0000259" key="7">
    <source>
        <dbReference type="PROSITE" id="PS51352"/>
    </source>
</evidence>
<feature type="domain" description="Thioredoxin" evidence="7">
    <location>
        <begin position="65"/>
        <end position="238"/>
    </location>
</feature>
<dbReference type="InterPro" id="IPR013766">
    <property type="entry name" value="Thioredoxin_domain"/>
</dbReference>
<dbReference type="FunFam" id="3.40.30.10:FF:000011">
    <property type="entry name" value="Peroxiredoxin PRX1"/>
    <property type="match status" value="1"/>
</dbReference>
<dbReference type="Proteomes" id="UP001152797">
    <property type="component" value="Unassembled WGS sequence"/>
</dbReference>
<dbReference type="EMBL" id="CAMXCT030006568">
    <property type="protein sequence ID" value="CAL4803474.1"/>
    <property type="molecule type" value="Genomic_DNA"/>
</dbReference>
<proteinExistence type="inferred from homology"/>
<dbReference type="AlphaFoldDB" id="A0A9P1DT00"/>
<dbReference type="Pfam" id="PF00578">
    <property type="entry name" value="AhpC-TSA"/>
    <property type="match status" value="2"/>
</dbReference>
<dbReference type="PROSITE" id="PS51352">
    <property type="entry name" value="THIOREDOXIN_2"/>
    <property type="match status" value="2"/>
</dbReference>
<reference evidence="8" key="1">
    <citation type="submission" date="2022-10" db="EMBL/GenBank/DDBJ databases">
        <authorList>
            <person name="Chen Y."/>
            <person name="Dougan E. K."/>
            <person name="Chan C."/>
            <person name="Rhodes N."/>
            <person name="Thang M."/>
        </authorList>
    </citation>
    <scope>NUCLEOTIDE SEQUENCE</scope>
</reference>
<feature type="region of interest" description="Disordered" evidence="6">
    <location>
        <begin position="1"/>
        <end position="56"/>
    </location>
</feature>
<evidence type="ECO:0000256" key="6">
    <source>
        <dbReference type="SAM" id="MobiDB-lite"/>
    </source>
</evidence>
<evidence type="ECO:0000313" key="10">
    <source>
        <dbReference type="Proteomes" id="UP001152797"/>
    </source>
</evidence>
<reference evidence="9" key="2">
    <citation type="submission" date="2024-04" db="EMBL/GenBank/DDBJ databases">
        <authorList>
            <person name="Chen Y."/>
            <person name="Shah S."/>
            <person name="Dougan E. K."/>
            <person name="Thang M."/>
            <person name="Chan C."/>
        </authorList>
    </citation>
    <scope>NUCLEOTIDE SEQUENCE [LARGE SCALE GENOMIC DNA]</scope>
</reference>
<sequence length="583" mass="64961">MGCCGGKKAPKKPPQQLHDEALAPDPDPGSKEPDPSTPHLFEEPDTTEIVPPVPPVQVNPPDFRIGLGALFPDFECRTTDGTFSFHSFLERQSHYGWTMLFSHPKDFTPVCTTELAMCTSLAEEFQRRSVQLIGLSCDSVDQHKGWTKDVLATKNVDPETTDEEELGFPLIADETREIASMLGMLDPLEICNVDRIAMPARALFLIGPDKRNRLTILYPATTGRNFSEVLRVIDSLHITHCGPEVGTPADWHFGEDVMPATNVAEDAFVDKAKEKPVPSGRRYMRHIPQPIMDSVQKIRPHAEVQPGDSDFRIKLGAKFPDFDWSATKQGINRFHHLLDRLKGDLTVMICWPRNFDPVATTELMGCLKFLPDLRQRRVSMIGMSCDGVESLGQWVKDAVSLSGSDEDSGFTMIADRNLNIAATLGLLPSDTAGHETCPARGLFVIGKDKTLRLSMQYPMTTGLNFAEILRVLDSLILTKDFKLATPANWQQRQRLLLDPKVSKTDASKFDNLAIQSLPSGKEYLRWVDCPKVKWFEEEVSPASPLDVEEWEPLSPPGKGQQEIRGKEPVEDKDAWCLSCGCGP</sequence>
<dbReference type="EMBL" id="CAMXCT020006568">
    <property type="protein sequence ID" value="CAL1169537.1"/>
    <property type="molecule type" value="Genomic_DNA"/>
</dbReference>
<accession>A0A9P1DT00</accession>
<dbReference type="OrthoDB" id="2996783at2759"/>
<dbReference type="PANTHER" id="PTHR43503:SF4">
    <property type="entry name" value="PEROXIREDOXIN-6"/>
    <property type="match status" value="1"/>
</dbReference>
<dbReference type="InterPro" id="IPR000866">
    <property type="entry name" value="AhpC/TSA"/>
</dbReference>
<keyword evidence="10" id="KW-1185">Reference proteome</keyword>
<evidence type="ECO:0000256" key="3">
    <source>
        <dbReference type="ARBA" id="ARBA00023002"/>
    </source>
</evidence>
<keyword evidence="4" id="KW-0676">Redox-active center</keyword>
<evidence type="ECO:0000256" key="4">
    <source>
        <dbReference type="ARBA" id="ARBA00023284"/>
    </source>
</evidence>
<dbReference type="PANTHER" id="PTHR43503">
    <property type="entry name" value="MCG48959-RELATED"/>
    <property type="match status" value="1"/>
</dbReference>
<evidence type="ECO:0000256" key="1">
    <source>
        <dbReference type="ARBA" id="ARBA00022559"/>
    </source>
</evidence>
<evidence type="ECO:0000256" key="5">
    <source>
        <dbReference type="ARBA" id="ARBA00025719"/>
    </source>
</evidence>
<organism evidence="8">
    <name type="scientific">Cladocopium goreaui</name>
    <dbReference type="NCBI Taxonomy" id="2562237"/>
    <lineage>
        <taxon>Eukaryota</taxon>
        <taxon>Sar</taxon>
        <taxon>Alveolata</taxon>
        <taxon>Dinophyceae</taxon>
        <taxon>Suessiales</taxon>
        <taxon>Symbiodiniaceae</taxon>
        <taxon>Cladocopium</taxon>
    </lineage>
</organism>
<keyword evidence="2" id="KW-0049">Antioxidant</keyword>
<comment type="caution">
    <text evidence="8">The sequence shown here is derived from an EMBL/GenBank/DDBJ whole genome shotgun (WGS) entry which is preliminary data.</text>
</comment>
<dbReference type="GO" id="GO:0045454">
    <property type="term" value="P:cell redox homeostasis"/>
    <property type="evidence" value="ECO:0007669"/>
    <property type="project" value="TreeGrafter"/>
</dbReference>
<name>A0A9P1DT00_9DINO</name>